<evidence type="ECO:0000313" key="3">
    <source>
        <dbReference type="Proteomes" id="UP000649799"/>
    </source>
</evidence>
<dbReference type="EMBL" id="JAANYN010000010">
    <property type="protein sequence ID" value="NHE59104.1"/>
    <property type="molecule type" value="Genomic_DNA"/>
</dbReference>
<feature type="transmembrane region" description="Helical" evidence="1">
    <location>
        <begin position="93"/>
        <end position="113"/>
    </location>
</feature>
<keyword evidence="1" id="KW-0812">Transmembrane</keyword>
<evidence type="ECO:0000313" key="2">
    <source>
        <dbReference type="EMBL" id="NHE59104.1"/>
    </source>
</evidence>
<proteinExistence type="predicted"/>
<keyword evidence="3" id="KW-1185">Reference proteome</keyword>
<sequence>MVLGRWIGGILGLFSVLIRIVSENYPGFTEVWYARGLYPAIRGILDYSITLLPIPAFYLLLAGLLWLGWFFLKGLIKEIKGFRSRLYFCFRSLINFSGWIVFFFLFLWGYNYYRIPLYQHLSLQPAPLNTELLLQEMEATQAGLFHLRGLIQQDTDTIVNFWDFKDHRELLRREMKIILSDMGYSWRGLPTVKQFFPSGMMRRMGIFGIYFPFTGEGYLDPSLHPLEKSFTLAHELAHGFGITDEGEANFIAWLVCAESSDPFLKYAGELKLFRYQLNDLHRMDRESYSQFTENIPIAIKSDIVEIQKANLKIRPYFLELSRKSNDLYLKSQGIKAGVKSYAQLPMLAFAWRSKSGNSF</sequence>
<feature type="transmembrane region" description="Helical" evidence="1">
    <location>
        <begin position="46"/>
        <end position="72"/>
    </location>
</feature>
<keyword evidence="1" id="KW-0472">Membrane</keyword>
<dbReference type="Pfam" id="PF12725">
    <property type="entry name" value="DUF3810"/>
    <property type="match status" value="1"/>
</dbReference>
<comment type="caution">
    <text evidence="2">The sequence shown here is derived from an EMBL/GenBank/DDBJ whole genome shotgun (WGS) entry which is preliminary data.</text>
</comment>
<accession>A0ABX0HFJ5</accession>
<gene>
    <name evidence="2" type="ORF">G9Q97_20035</name>
</gene>
<protein>
    <submittedName>
        <fullName evidence="2">DUF3810 domain-containing protein</fullName>
    </submittedName>
</protein>
<dbReference type="RefSeq" id="WP_166150155.1">
    <property type="nucleotide sequence ID" value="NZ_JAANYN010000010.1"/>
</dbReference>
<dbReference type="Proteomes" id="UP000649799">
    <property type="component" value="Unassembled WGS sequence"/>
</dbReference>
<organism evidence="2 3">
    <name type="scientific">Cyclobacterium plantarum</name>
    <dbReference type="NCBI Taxonomy" id="2716263"/>
    <lineage>
        <taxon>Bacteria</taxon>
        <taxon>Pseudomonadati</taxon>
        <taxon>Bacteroidota</taxon>
        <taxon>Cytophagia</taxon>
        <taxon>Cytophagales</taxon>
        <taxon>Cyclobacteriaceae</taxon>
        <taxon>Cyclobacterium</taxon>
    </lineage>
</organism>
<dbReference type="InterPro" id="IPR024294">
    <property type="entry name" value="DUF3810"/>
</dbReference>
<name>A0ABX0HFJ5_9BACT</name>
<reference evidence="2 3" key="1">
    <citation type="submission" date="2020-03" db="EMBL/GenBank/DDBJ databases">
        <title>Cyclobacterium plantarum sp. nov., a marine bacterium isolated from a coastal-marine wetland.</title>
        <authorList>
            <person name="Sanchez-Porro C."/>
            <person name="Ventosa A."/>
            <person name="Amoozegar M."/>
        </authorList>
    </citation>
    <scope>NUCLEOTIDE SEQUENCE [LARGE SCALE GENOMIC DNA]</scope>
    <source>
        <strain evidence="2 3">GBPx2</strain>
    </source>
</reference>
<evidence type="ECO:0000256" key="1">
    <source>
        <dbReference type="SAM" id="Phobius"/>
    </source>
</evidence>
<keyword evidence="1" id="KW-1133">Transmembrane helix</keyword>